<protein>
    <submittedName>
        <fullName evidence="2">Uncharacterized protein</fullName>
    </submittedName>
</protein>
<sequence>MSEVLIPVEKAAVDARRVVSLSLMKECGLPGRPLSRSELSGGRQGARRHA</sequence>
<evidence type="ECO:0000256" key="1">
    <source>
        <dbReference type="SAM" id="MobiDB-lite"/>
    </source>
</evidence>
<dbReference type="Proteomes" id="UP000014585">
    <property type="component" value="Unassembled WGS sequence"/>
</dbReference>
<evidence type="ECO:0000313" key="2">
    <source>
        <dbReference type="EMBL" id="EPF13760.1"/>
    </source>
</evidence>
<dbReference type="AlphaFoldDB" id="S3IL03"/>
<proteinExistence type="predicted"/>
<dbReference type="STRING" id="566551.HMPREF0201_03952"/>
<reference evidence="2 3" key="1">
    <citation type="submission" date="2013-04" db="EMBL/GenBank/DDBJ databases">
        <authorList>
            <person name="Weinstock G."/>
            <person name="Sodergren E."/>
            <person name="Lobos E.A."/>
            <person name="Fulton L."/>
            <person name="Fulton R."/>
            <person name="Courtney L."/>
            <person name="Fronick C."/>
            <person name="O'Laughlin M."/>
            <person name="Godfrey J."/>
            <person name="Wilson R.M."/>
            <person name="Miner T."/>
            <person name="Farmer C."/>
            <person name="Delehaunty K."/>
            <person name="Cordes M."/>
            <person name="Minx P."/>
            <person name="Tomlinson C."/>
            <person name="Chen J."/>
            <person name="Wollam A."/>
            <person name="Pepin K.H."/>
            <person name="Palsikar V.B."/>
            <person name="Zhang X."/>
            <person name="Suruliraj S."/>
            <person name="Perna N.T."/>
            <person name="Plunkett G."/>
            <person name="Warren W."/>
            <person name="Mitreva M."/>
            <person name="Mardis E.R."/>
            <person name="Wilson R.K."/>
        </authorList>
    </citation>
    <scope>NUCLEOTIDE SEQUENCE [LARGE SCALE GENOMIC DNA]</scope>
    <source>
        <strain evidence="2 3">DSM 4568</strain>
    </source>
</reference>
<feature type="region of interest" description="Disordered" evidence="1">
    <location>
        <begin position="30"/>
        <end position="50"/>
    </location>
</feature>
<gene>
    <name evidence="2" type="ORF">HMPREF0201_03952</name>
</gene>
<organism evidence="2 3">
    <name type="scientific">Cedecea davisae DSM 4568</name>
    <dbReference type="NCBI Taxonomy" id="566551"/>
    <lineage>
        <taxon>Bacteria</taxon>
        <taxon>Pseudomonadati</taxon>
        <taxon>Pseudomonadota</taxon>
        <taxon>Gammaproteobacteria</taxon>
        <taxon>Enterobacterales</taxon>
        <taxon>Enterobacteriaceae</taxon>
        <taxon>Cedecea</taxon>
    </lineage>
</organism>
<dbReference type="EMBL" id="ATDT01000033">
    <property type="protein sequence ID" value="EPF13760.1"/>
    <property type="molecule type" value="Genomic_DNA"/>
</dbReference>
<name>S3IL03_9ENTR</name>
<accession>S3IL03</accession>
<comment type="caution">
    <text evidence="2">The sequence shown here is derived from an EMBL/GenBank/DDBJ whole genome shotgun (WGS) entry which is preliminary data.</text>
</comment>
<evidence type="ECO:0000313" key="3">
    <source>
        <dbReference type="Proteomes" id="UP000014585"/>
    </source>
</evidence>
<dbReference type="HOGENOM" id="CLU_3115931_0_0_6"/>